<name>A0A9Q1JWK0_9CARY</name>
<dbReference type="EMBL" id="JAKOGI010000623">
    <property type="protein sequence ID" value="KAJ8432231.1"/>
    <property type="molecule type" value="Genomic_DNA"/>
</dbReference>
<evidence type="ECO:0000313" key="2">
    <source>
        <dbReference type="EMBL" id="KAJ8432231.1"/>
    </source>
</evidence>
<gene>
    <name evidence="2" type="ORF">Cgig2_024386</name>
</gene>
<feature type="region of interest" description="Disordered" evidence="1">
    <location>
        <begin position="1"/>
        <end position="25"/>
    </location>
</feature>
<dbReference type="OrthoDB" id="1700296at2759"/>
<proteinExistence type="predicted"/>
<evidence type="ECO:0000256" key="1">
    <source>
        <dbReference type="SAM" id="MobiDB-lite"/>
    </source>
</evidence>
<dbReference type="PANTHER" id="PTHR34569:SF2">
    <property type="entry name" value="EXPRESSED PROTEIN"/>
    <property type="match status" value="1"/>
</dbReference>
<sequence>MAPLFDRKNLPCPPQLSLPGGPGNSTLKLKRRQGVPSAVLIPNGHHLNHHSGVFTGADFDLLPLPTAAYTSLKDLLPPSPSSVLSPTPAAAVSSSPSNGGSGYEISIRNRLVKQAAWAYLHSAVASEPSSSRRLCVSGEFLQQMFTGFQQFVIDTVRRVYDWLVDALWLLLCR</sequence>
<organism evidence="2 3">
    <name type="scientific">Carnegiea gigantea</name>
    <dbReference type="NCBI Taxonomy" id="171969"/>
    <lineage>
        <taxon>Eukaryota</taxon>
        <taxon>Viridiplantae</taxon>
        <taxon>Streptophyta</taxon>
        <taxon>Embryophyta</taxon>
        <taxon>Tracheophyta</taxon>
        <taxon>Spermatophyta</taxon>
        <taxon>Magnoliopsida</taxon>
        <taxon>eudicotyledons</taxon>
        <taxon>Gunneridae</taxon>
        <taxon>Pentapetalae</taxon>
        <taxon>Caryophyllales</taxon>
        <taxon>Cactineae</taxon>
        <taxon>Cactaceae</taxon>
        <taxon>Cactoideae</taxon>
        <taxon>Echinocereeae</taxon>
        <taxon>Carnegiea</taxon>
    </lineage>
</organism>
<keyword evidence="3" id="KW-1185">Reference proteome</keyword>
<protein>
    <submittedName>
        <fullName evidence="2">Uncharacterized protein</fullName>
    </submittedName>
</protein>
<dbReference type="Proteomes" id="UP001153076">
    <property type="component" value="Unassembled WGS sequence"/>
</dbReference>
<dbReference type="PANTHER" id="PTHR34569">
    <property type="entry name" value="EXPRESSED PROTEIN"/>
    <property type="match status" value="1"/>
</dbReference>
<comment type="caution">
    <text evidence="2">The sequence shown here is derived from an EMBL/GenBank/DDBJ whole genome shotgun (WGS) entry which is preliminary data.</text>
</comment>
<accession>A0A9Q1JWK0</accession>
<evidence type="ECO:0000313" key="3">
    <source>
        <dbReference type="Proteomes" id="UP001153076"/>
    </source>
</evidence>
<dbReference type="AlphaFoldDB" id="A0A9Q1JWK0"/>
<reference evidence="2" key="1">
    <citation type="submission" date="2022-04" db="EMBL/GenBank/DDBJ databases">
        <title>Carnegiea gigantea Genome sequencing and assembly v2.</title>
        <authorList>
            <person name="Copetti D."/>
            <person name="Sanderson M.J."/>
            <person name="Burquez A."/>
            <person name="Wojciechowski M.F."/>
        </authorList>
    </citation>
    <scope>NUCLEOTIDE SEQUENCE</scope>
    <source>
        <strain evidence="2">SGP5-SGP5p</strain>
        <tissue evidence="2">Aerial part</tissue>
    </source>
</reference>